<comment type="caution">
    <text evidence="2">The sequence shown here is derived from an EMBL/GenBank/DDBJ whole genome shotgun (WGS) entry which is preliminary data.</text>
</comment>
<dbReference type="EMBL" id="JBHTOD010000010">
    <property type="protein sequence ID" value="MFD1456424.1"/>
    <property type="molecule type" value="Genomic_DNA"/>
</dbReference>
<feature type="transmembrane region" description="Helical" evidence="1">
    <location>
        <begin position="29"/>
        <end position="52"/>
    </location>
</feature>
<evidence type="ECO:0000313" key="2">
    <source>
        <dbReference type="EMBL" id="MFD1456424.1"/>
    </source>
</evidence>
<gene>
    <name evidence="2" type="ORF">ACFQ44_12220</name>
</gene>
<dbReference type="Proteomes" id="UP001597189">
    <property type="component" value="Unassembled WGS sequence"/>
</dbReference>
<evidence type="ECO:0000313" key="3">
    <source>
        <dbReference type="Proteomes" id="UP001597189"/>
    </source>
</evidence>
<evidence type="ECO:0000256" key="1">
    <source>
        <dbReference type="SAM" id="Phobius"/>
    </source>
</evidence>
<keyword evidence="1" id="KW-0472">Membrane</keyword>
<reference evidence="3" key="1">
    <citation type="journal article" date="2019" name="Int. J. Syst. Evol. Microbiol.">
        <title>The Global Catalogue of Microorganisms (GCM) 10K type strain sequencing project: providing services to taxonomists for standard genome sequencing and annotation.</title>
        <authorList>
            <consortium name="The Broad Institute Genomics Platform"/>
            <consortium name="The Broad Institute Genome Sequencing Center for Infectious Disease"/>
            <person name="Wu L."/>
            <person name="Ma J."/>
        </authorList>
    </citation>
    <scope>NUCLEOTIDE SEQUENCE [LARGE SCALE GENOMIC DNA]</scope>
    <source>
        <strain evidence="3">CCM 8979</strain>
    </source>
</reference>
<sequence>MKKLGPWIGAILVVGGVLVYQRHRHLPAIVLLETGVLGIAVVVGILHLISLWRNHR</sequence>
<organism evidence="2 3">
    <name type="scientific">Levilactobacillus lanxiensis</name>
    <dbReference type="NCBI Taxonomy" id="2799568"/>
    <lineage>
        <taxon>Bacteria</taxon>
        <taxon>Bacillati</taxon>
        <taxon>Bacillota</taxon>
        <taxon>Bacilli</taxon>
        <taxon>Lactobacillales</taxon>
        <taxon>Lactobacillaceae</taxon>
        <taxon>Levilactobacillus</taxon>
    </lineage>
</organism>
<dbReference type="RefSeq" id="WP_203646623.1">
    <property type="nucleotide sequence ID" value="NZ_BOLN01000010.1"/>
</dbReference>
<keyword evidence="1" id="KW-1133">Transmembrane helix</keyword>
<protein>
    <recommendedName>
        <fullName evidence="4">DUF3188 domain-containing protein</fullName>
    </recommendedName>
</protein>
<evidence type="ECO:0008006" key="4">
    <source>
        <dbReference type="Google" id="ProtNLM"/>
    </source>
</evidence>
<keyword evidence="3" id="KW-1185">Reference proteome</keyword>
<accession>A0ABW4D4K7</accession>
<proteinExistence type="predicted"/>
<keyword evidence="1" id="KW-0812">Transmembrane</keyword>
<name>A0ABW4D4K7_9LACO</name>